<dbReference type="Pfam" id="PF00270">
    <property type="entry name" value="DEAD"/>
    <property type="match status" value="1"/>
</dbReference>
<dbReference type="EMBL" id="OBEB01000008">
    <property type="protein sequence ID" value="SNY58420.1"/>
    <property type="molecule type" value="Genomic_DNA"/>
</dbReference>
<dbReference type="SMART" id="SM00490">
    <property type="entry name" value="HELICc"/>
    <property type="match status" value="1"/>
</dbReference>
<evidence type="ECO:0000256" key="1">
    <source>
        <dbReference type="ARBA" id="ARBA00022741"/>
    </source>
</evidence>
<dbReference type="GO" id="GO:0036297">
    <property type="term" value="P:interstrand cross-link repair"/>
    <property type="evidence" value="ECO:0007669"/>
    <property type="project" value="TreeGrafter"/>
</dbReference>
<dbReference type="SMART" id="SM00487">
    <property type="entry name" value="DEXDc"/>
    <property type="match status" value="1"/>
</dbReference>
<dbReference type="AlphaFoldDB" id="A0A285JDQ1"/>
<dbReference type="Pfam" id="PF00271">
    <property type="entry name" value="Helicase_C"/>
    <property type="match status" value="1"/>
</dbReference>
<dbReference type="PROSITE" id="PS51192">
    <property type="entry name" value="HELICASE_ATP_BIND_1"/>
    <property type="match status" value="1"/>
</dbReference>
<feature type="domain" description="Helicase ATP-binding" evidence="3">
    <location>
        <begin position="90"/>
        <end position="266"/>
    </location>
</feature>
<organism evidence="5 6">
    <name type="scientific">Arsukibacterium tuosuense</name>
    <dbReference type="NCBI Taxonomy" id="1323745"/>
    <lineage>
        <taxon>Bacteria</taxon>
        <taxon>Pseudomonadati</taxon>
        <taxon>Pseudomonadota</taxon>
        <taxon>Gammaproteobacteria</taxon>
        <taxon>Chromatiales</taxon>
        <taxon>Chromatiaceae</taxon>
        <taxon>Arsukibacterium</taxon>
    </lineage>
</organism>
<dbReference type="InterPro" id="IPR014001">
    <property type="entry name" value="Helicase_ATP-bd"/>
</dbReference>
<evidence type="ECO:0000256" key="2">
    <source>
        <dbReference type="ARBA" id="ARBA00022840"/>
    </source>
</evidence>
<keyword evidence="6" id="KW-1185">Reference proteome</keyword>
<evidence type="ECO:0000313" key="5">
    <source>
        <dbReference type="EMBL" id="SNY58420.1"/>
    </source>
</evidence>
<dbReference type="SUPFAM" id="SSF52540">
    <property type="entry name" value="P-loop containing nucleoside triphosphate hydrolases"/>
    <property type="match status" value="1"/>
</dbReference>
<feature type="domain" description="Helicase C-terminal" evidence="4">
    <location>
        <begin position="290"/>
        <end position="449"/>
    </location>
</feature>
<reference evidence="6" key="1">
    <citation type="submission" date="2017-09" db="EMBL/GenBank/DDBJ databases">
        <authorList>
            <person name="Varghese N."/>
            <person name="Submissions S."/>
        </authorList>
    </citation>
    <scope>NUCLEOTIDE SEQUENCE [LARGE SCALE GENOMIC DNA]</scope>
    <source>
        <strain evidence="6">CGMCC 1.12461</strain>
    </source>
</reference>
<dbReference type="GO" id="GO:0003676">
    <property type="term" value="F:nucleic acid binding"/>
    <property type="evidence" value="ECO:0007669"/>
    <property type="project" value="InterPro"/>
</dbReference>
<protein>
    <submittedName>
        <fullName evidence="5">Helicase conserved C-terminal domain-containing protein</fullName>
    </submittedName>
</protein>
<dbReference type="Proteomes" id="UP000219353">
    <property type="component" value="Unassembled WGS sequence"/>
</dbReference>
<dbReference type="Gene3D" id="3.40.50.300">
    <property type="entry name" value="P-loop containing nucleotide triphosphate hydrolases"/>
    <property type="match status" value="2"/>
</dbReference>
<name>A0A285JDQ1_9GAMM</name>
<keyword evidence="1" id="KW-0547">Nucleotide-binding</keyword>
<dbReference type="InterPro" id="IPR001650">
    <property type="entry name" value="Helicase_C-like"/>
</dbReference>
<dbReference type="GO" id="GO:0006289">
    <property type="term" value="P:nucleotide-excision repair"/>
    <property type="evidence" value="ECO:0007669"/>
    <property type="project" value="TreeGrafter"/>
</dbReference>
<keyword evidence="5" id="KW-0378">Hydrolase</keyword>
<dbReference type="GO" id="GO:0043138">
    <property type="term" value="F:3'-5' DNA helicase activity"/>
    <property type="evidence" value="ECO:0007669"/>
    <property type="project" value="TreeGrafter"/>
</dbReference>
<sequence length="809" mass="91716">MAKLTLRRKSDSAEALSAAQSAMGLMSSQQVHVCDRHFKSIDERFITHYHHVIPFKAARYSPLPSGLDARLTEYLRTYTSQLYDHQAAALYQLLKRKNVLLSTKTASGKSLVFMTYAIDKLLKVPESRVLVFYPTRALIEDQLLRWQEISSNFGFKAGFLHGQVEREDKIKVLETCQIVLCTPDIIHYWFMPSLHIPAVAKWLTALRFVIIDEAHAFSGVFGTNVSYLLNRVEQFAKSIQYFASTATISGANQFMMELTGKEFVEVGLPEDGSPTYRKDILFVEPADDEAINALLAEVINSNTKFMYFKNSRQGIEFHLAQLLEGDYGSAILPQIKDGFVCTYRGGYESKDRKVIMKSLRLGHLKGVLCTSALEVGLDIGDVDLVIIDDISPSINAFWQRLGRAGRQGPSLVIQILSGNSLLAPADYLKSPLLKPNLYQQLPFFKKWHSDCALQEQVMFKKRAAMVHKLQFRHSFRNMGATFKLGLEINQDLDLGDVDYEQYLNEAFPGAIYRYFGRPHRVGWRNKNFIKCYVTKDISVFREEIMFSLLSPSHLAEGFSSYLTAAQTVRAIIGFSQFNHSFYYSASSSWCKKPIFKLYDSTALVVDVAADRQPNSAQIAELIKVFAIQAAFDKNDVIYHFDDVRSCLIIQAIVPDTGLIEEVLWTQKDMLLGLLAKQLADEEPELVKDTRYYLESHQLDPLKTLLVKGAKYGFYVDEKAGKYVFLPYRCVNEQGYYEIMTGTVASRLISPKYFNQVYEQPSQVIADLMLNGYANVIEPENLLTDITELPDAEVLGQHNGTEHCLADLNL</sequence>
<evidence type="ECO:0000259" key="3">
    <source>
        <dbReference type="PROSITE" id="PS51192"/>
    </source>
</evidence>
<dbReference type="InterPro" id="IPR027417">
    <property type="entry name" value="P-loop_NTPase"/>
</dbReference>
<keyword evidence="2" id="KW-0067">ATP-binding</keyword>
<dbReference type="PANTHER" id="PTHR47957">
    <property type="entry name" value="ATP-DEPENDENT HELICASE HRQ1"/>
    <property type="match status" value="1"/>
</dbReference>
<gene>
    <name evidence="5" type="ORF">SAMN06297280_3396</name>
</gene>
<dbReference type="RefSeq" id="WP_170949037.1">
    <property type="nucleotide sequence ID" value="NZ_OBEB01000008.1"/>
</dbReference>
<dbReference type="GO" id="GO:0005524">
    <property type="term" value="F:ATP binding"/>
    <property type="evidence" value="ECO:0007669"/>
    <property type="project" value="UniProtKB-KW"/>
</dbReference>
<evidence type="ECO:0000259" key="4">
    <source>
        <dbReference type="PROSITE" id="PS51194"/>
    </source>
</evidence>
<keyword evidence="5" id="KW-0347">Helicase</keyword>
<dbReference type="PANTHER" id="PTHR47957:SF3">
    <property type="entry name" value="ATP-DEPENDENT HELICASE HRQ1"/>
    <property type="match status" value="1"/>
</dbReference>
<accession>A0A285JDQ1</accession>
<dbReference type="PROSITE" id="PS51194">
    <property type="entry name" value="HELICASE_CTER"/>
    <property type="match status" value="1"/>
</dbReference>
<evidence type="ECO:0000313" key="6">
    <source>
        <dbReference type="Proteomes" id="UP000219353"/>
    </source>
</evidence>
<proteinExistence type="predicted"/>
<dbReference type="InterPro" id="IPR011545">
    <property type="entry name" value="DEAD/DEAH_box_helicase_dom"/>
</dbReference>